<evidence type="ECO:0000313" key="6">
    <source>
        <dbReference type="Proteomes" id="UP000236311"/>
    </source>
</evidence>
<reference evidence="5 6" key="1">
    <citation type="submission" date="2018-01" db="EMBL/GenBank/DDBJ databases">
        <authorList>
            <person name="Gaut B.S."/>
            <person name="Morton B.R."/>
            <person name="Clegg M.T."/>
            <person name="Duvall M.R."/>
        </authorList>
    </citation>
    <scope>NUCLEOTIDE SEQUENCE [LARGE SCALE GENOMIC DNA]</scope>
    <source>
        <strain evidence="5">GP69</strain>
    </source>
</reference>
<dbReference type="GO" id="GO:0003700">
    <property type="term" value="F:DNA-binding transcription factor activity"/>
    <property type="evidence" value="ECO:0007669"/>
    <property type="project" value="TreeGrafter"/>
</dbReference>
<dbReference type="SUPFAM" id="SSF51206">
    <property type="entry name" value="cAMP-binding domain-like"/>
    <property type="match status" value="1"/>
</dbReference>
<keyword evidence="6" id="KW-1185">Reference proteome</keyword>
<dbReference type="SUPFAM" id="SSF46785">
    <property type="entry name" value="Winged helix' DNA-binding domain"/>
    <property type="match status" value="1"/>
</dbReference>
<dbReference type="Pfam" id="PF13545">
    <property type="entry name" value="HTH_Crp_2"/>
    <property type="match status" value="1"/>
</dbReference>
<dbReference type="EMBL" id="OFSM01000003">
    <property type="protein sequence ID" value="SOY28072.1"/>
    <property type="molecule type" value="Genomic_DNA"/>
</dbReference>
<dbReference type="RefSeq" id="WP_103238174.1">
    <property type="nucleotide sequence ID" value="NZ_JANJZD010000003.1"/>
</dbReference>
<name>A0A2K4ZC89_9FIRM</name>
<dbReference type="InterPro" id="IPR000595">
    <property type="entry name" value="cNMP-bd_dom"/>
</dbReference>
<gene>
    <name evidence="5" type="primary">ntcA</name>
    <name evidence="5" type="ORF">AMURIS_00779</name>
</gene>
<evidence type="ECO:0000256" key="1">
    <source>
        <dbReference type="ARBA" id="ARBA00023015"/>
    </source>
</evidence>
<sequence>MDFPHYFPIWNKLNSNQQNRLLGSLIPKKVKKGTIIHNGSADCTGLLLVKSGQLRAYILSDEGREITIYRLFDRDMCLFSASCMIRSIQFEVTIEAEKDTDLWIIPADIYQGITAESAPAANYTSELMATRFSDVMWLMEQIMWKSLDKRVAAFLLEEASIEGTDELKITHEIIANHLGSHREVITRMLRYFQNEGIVRLSRGTVIILEKAKLEQIQDA</sequence>
<dbReference type="Gene3D" id="2.60.120.10">
    <property type="entry name" value="Jelly Rolls"/>
    <property type="match status" value="1"/>
</dbReference>
<dbReference type="PRINTS" id="PR00034">
    <property type="entry name" value="HTHCRP"/>
</dbReference>
<dbReference type="PROSITE" id="PS51063">
    <property type="entry name" value="HTH_CRP_2"/>
    <property type="match status" value="1"/>
</dbReference>
<organism evidence="5 6">
    <name type="scientific">Acetatifactor muris</name>
    <dbReference type="NCBI Taxonomy" id="879566"/>
    <lineage>
        <taxon>Bacteria</taxon>
        <taxon>Bacillati</taxon>
        <taxon>Bacillota</taxon>
        <taxon>Clostridia</taxon>
        <taxon>Lachnospirales</taxon>
        <taxon>Lachnospiraceae</taxon>
        <taxon>Acetatifactor</taxon>
    </lineage>
</organism>
<proteinExistence type="predicted"/>
<keyword evidence="1" id="KW-0805">Transcription regulation</keyword>
<dbReference type="InterPro" id="IPR036388">
    <property type="entry name" value="WH-like_DNA-bd_sf"/>
</dbReference>
<keyword evidence="3" id="KW-0804">Transcription</keyword>
<dbReference type="PANTHER" id="PTHR24567:SF74">
    <property type="entry name" value="HTH-TYPE TRANSCRIPTIONAL REGULATOR ARCR"/>
    <property type="match status" value="1"/>
</dbReference>
<dbReference type="GO" id="GO:0003677">
    <property type="term" value="F:DNA binding"/>
    <property type="evidence" value="ECO:0007669"/>
    <property type="project" value="UniProtKB-KW"/>
</dbReference>
<evidence type="ECO:0000256" key="2">
    <source>
        <dbReference type="ARBA" id="ARBA00023125"/>
    </source>
</evidence>
<evidence type="ECO:0000259" key="4">
    <source>
        <dbReference type="PROSITE" id="PS51063"/>
    </source>
</evidence>
<dbReference type="InterPro" id="IPR012318">
    <property type="entry name" value="HTH_CRP"/>
</dbReference>
<feature type="domain" description="HTH crp-type" evidence="4">
    <location>
        <begin position="145"/>
        <end position="211"/>
    </location>
</feature>
<dbReference type="InterPro" id="IPR036390">
    <property type="entry name" value="WH_DNA-bd_sf"/>
</dbReference>
<dbReference type="GO" id="GO:0005829">
    <property type="term" value="C:cytosol"/>
    <property type="evidence" value="ECO:0007669"/>
    <property type="project" value="TreeGrafter"/>
</dbReference>
<keyword evidence="2" id="KW-0238">DNA-binding</keyword>
<accession>A0A2K4ZC89</accession>
<evidence type="ECO:0000256" key="3">
    <source>
        <dbReference type="ARBA" id="ARBA00023163"/>
    </source>
</evidence>
<dbReference type="Proteomes" id="UP000236311">
    <property type="component" value="Unassembled WGS sequence"/>
</dbReference>
<protein>
    <submittedName>
        <fullName evidence="5">Global nitrogen regulator</fullName>
    </submittedName>
</protein>
<dbReference type="OrthoDB" id="9776746at2"/>
<dbReference type="InterPro" id="IPR050397">
    <property type="entry name" value="Env_Response_Regulators"/>
</dbReference>
<dbReference type="AlphaFoldDB" id="A0A2K4ZC89"/>
<dbReference type="Pfam" id="PF00027">
    <property type="entry name" value="cNMP_binding"/>
    <property type="match status" value="1"/>
</dbReference>
<evidence type="ECO:0000313" key="5">
    <source>
        <dbReference type="EMBL" id="SOY28072.1"/>
    </source>
</evidence>
<dbReference type="PANTHER" id="PTHR24567">
    <property type="entry name" value="CRP FAMILY TRANSCRIPTIONAL REGULATORY PROTEIN"/>
    <property type="match status" value="1"/>
</dbReference>
<dbReference type="Gene3D" id="1.10.10.10">
    <property type="entry name" value="Winged helix-like DNA-binding domain superfamily/Winged helix DNA-binding domain"/>
    <property type="match status" value="1"/>
</dbReference>
<dbReference type="SMART" id="SM00419">
    <property type="entry name" value="HTH_CRP"/>
    <property type="match status" value="1"/>
</dbReference>
<dbReference type="InterPro" id="IPR014710">
    <property type="entry name" value="RmlC-like_jellyroll"/>
</dbReference>
<dbReference type="CDD" id="cd00038">
    <property type="entry name" value="CAP_ED"/>
    <property type="match status" value="1"/>
</dbReference>
<dbReference type="InterPro" id="IPR018490">
    <property type="entry name" value="cNMP-bd_dom_sf"/>
</dbReference>